<sequence>MKTTNVQPLALVHNNEVCYIEENNANLQNKFSCFKIFKLKGPIDVNYLLNNIFPPSEKNYYNLEVSDYDGKSAKVKFNFTNRTHTDLVRHLQNSAEKFFNISDNGLFDWLASDTVTFRTIYKNTDTAASQQIRFNRSLSSDDVTITSSSSSSMTQQPNLDLYPIIDEEEIERELNELSKKITSKSTLKNYELERLFHNTFRRKDLTITISKLANEYFGQIRDVVTFVGSDKPYSVIEDNIMMDSNLIVRNFARYLFKHAELYIKNCEAGIVTELVKNYKFGIILTLWNLNNVILSIHQSYQVLIDSDEGFKKIFQSQKSDFTNYLSILDKILMDLLIILCDVIDEEKYEKLQRRLEQFVKAAEDLMRVVMIINNDCNKELEKLEDQKQDLSYKVITAAITIGITALVIGGGYLYNKNNKKRSRFENKDNEKYEKWIEKAALCVTGLTGVTTTAVMYNAYSTRSKLQNSIEKHISILEKLQSTYKDLKNWKILGKKYILRDINDMNNNRMTLIDEFNRIRNLCKGLDDIFNSLDDKK</sequence>
<evidence type="ECO:0000313" key="2">
    <source>
        <dbReference type="Proteomes" id="UP000684084"/>
    </source>
</evidence>
<dbReference type="VEuPathDB" id="FungiDB:RhiirFUN_006392"/>
<dbReference type="OrthoDB" id="2355260at2759"/>
<protein>
    <submittedName>
        <fullName evidence="1">Uncharacterized protein</fullName>
    </submittedName>
</protein>
<reference evidence="1" key="1">
    <citation type="submission" date="2020-05" db="EMBL/GenBank/DDBJ databases">
        <authorList>
            <person name="Rincon C."/>
            <person name="Sanders R I."/>
            <person name="Robbins C."/>
            <person name="Chaturvedi A."/>
        </authorList>
    </citation>
    <scope>NUCLEOTIDE SEQUENCE</scope>
    <source>
        <strain evidence="1">CHB12</strain>
    </source>
</reference>
<dbReference type="EMBL" id="CAGKOT010000050">
    <property type="protein sequence ID" value="CAB5384011.1"/>
    <property type="molecule type" value="Genomic_DNA"/>
</dbReference>
<gene>
    <name evidence="1" type="ORF">CHRIB12_LOCUS18680</name>
</gene>
<proteinExistence type="predicted"/>
<comment type="caution">
    <text evidence="1">The sequence shown here is derived from an EMBL/GenBank/DDBJ whole genome shotgun (WGS) entry which is preliminary data.</text>
</comment>
<dbReference type="AlphaFoldDB" id="A0A2I1FGV0"/>
<name>A0A2I1FGV0_9GLOM</name>
<organism evidence="1 2">
    <name type="scientific">Rhizophagus irregularis</name>
    <dbReference type="NCBI Taxonomy" id="588596"/>
    <lineage>
        <taxon>Eukaryota</taxon>
        <taxon>Fungi</taxon>
        <taxon>Fungi incertae sedis</taxon>
        <taxon>Mucoromycota</taxon>
        <taxon>Glomeromycotina</taxon>
        <taxon>Glomeromycetes</taxon>
        <taxon>Glomerales</taxon>
        <taxon>Glomeraceae</taxon>
        <taxon>Rhizophagus</taxon>
    </lineage>
</organism>
<evidence type="ECO:0000313" key="1">
    <source>
        <dbReference type="EMBL" id="CAB5384011.1"/>
    </source>
</evidence>
<dbReference type="Proteomes" id="UP000684084">
    <property type="component" value="Unassembled WGS sequence"/>
</dbReference>
<dbReference type="VEuPathDB" id="FungiDB:RhiirA1_437785"/>
<accession>A0A2I1FGV0</accession>